<dbReference type="InterPro" id="IPR036390">
    <property type="entry name" value="WH_DNA-bd_sf"/>
</dbReference>
<evidence type="ECO:0000256" key="2">
    <source>
        <dbReference type="ARBA" id="ARBA00023125"/>
    </source>
</evidence>
<dbReference type="AlphaFoldDB" id="A0A934N351"/>
<evidence type="ECO:0000259" key="4">
    <source>
        <dbReference type="PROSITE" id="PS50949"/>
    </source>
</evidence>
<evidence type="ECO:0000256" key="1">
    <source>
        <dbReference type="ARBA" id="ARBA00023015"/>
    </source>
</evidence>
<protein>
    <submittedName>
        <fullName evidence="5">GntR family transcriptional regulator</fullName>
    </submittedName>
</protein>
<dbReference type="Pfam" id="PF00392">
    <property type="entry name" value="GntR"/>
    <property type="match status" value="1"/>
</dbReference>
<dbReference type="Proteomes" id="UP000606991">
    <property type="component" value="Unassembled WGS sequence"/>
</dbReference>
<dbReference type="InterPro" id="IPR011711">
    <property type="entry name" value="GntR_C"/>
</dbReference>
<proteinExistence type="predicted"/>
<organism evidence="5 6">
    <name type="scientific">Candidatus Aeolococcus gillhamiae</name>
    <dbReference type="NCBI Taxonomy" id="3127015"/>
    <lineage>
        <taxon>Bacteria</taxon>
        <taxon>Bacillati</taxon>
        <taxon>Candidatus Dormiibacterota</taxon>
        <taxon>Candidatus Dormibacteria</taxon>
        <taxon>Candidatus Aeolococcales</taxon>
        <taxon>Candidatus Aeolococcaceae</taxon>
        <taxon>Candidatus Aeolococcus</taxon>
    </lineage>
</organism>
<evidence type="ECO:0000313" key="6">
    <source>
        <dbReference type="Proteomes" id="UP000606991"/>
    </source>
</evidence>
<dbReference type="InterPro" id="IPR000524">
    <property type="entry name" value="Tscrpt_reg_HTH_GntR"/>
</dbReference>
<evidence type="ECO:0000313" key="5">
    <source>
        <dbReference type="EMBL" id="MBJ7594291.1"/>
    </source>
</evidence>
<dbReference type="SUPFAM" id="SSF48008">
    <property type="entry name" value="GntR ligand-binding domain-like"/>
    <property type="match status" value="1"/>
</dbReference>
<feature type="domain" description="HTH gntR-type" evidence="4">
    <location>
        <begin position="1"/>
        <end position="66"/>
    </location>
</feature>
<dbReference type="CDD" id="cd07377">
    <property type="entry name" value="WHTH_GntR"/>
    <property type="match status" value="1"/>
</dbReference>
<name>A0A934N351_9BACT</name>
<keyword evidence="2" id="KW-0238">DNA-binding</keyword>
<dbReference type="SUPFAM" id="SSF46785">
    <property type="entry name" value="Winged helix' DNA-binding domain"/>
    <property type="match status" value="1"/>
</dbReference>
<dbReference type="Gene3D" id="1.10.10.10">
    <property type="entry name" value="Winged helix-like DNA-binding domain superfamily/Winged helix DNA-binding domain"/>
    <property type="match status" value="1"/>
</dbReference>
<dbReference type="PANTHER" id="PTHR43537">
    <property type="entry name" value="TRANSCRIPTIONAL REGULATOR, GNTR FAMILY"/>
    <property type="match status" value="1"/>
</dbReference>
<dbReference type="EMBL" id="JAEKNS010000061">
    <property type="protein sequence ID" value="MBJ7594291.1"/>
    <property type="molecule type" value="Genomic_DNA"/>
</dbReference>
<dbReference type="PROSITE" id="PS50949">
    <property type="entry name" value="HTH_GNTR"/>
    <property type="match status" value="1"/>
</dbReference>
<gene>
    <name evidence="5" type="ORF">JF886_05400</name>
</gene>
<reference evidence="5 6" key="1">
    <citation type="submission" date="2020-10" db="EMBL/GenBank/DDBJ databases">
        <title>Ca. Dormibacterota MAGs.</title>
        <authorList>
            <person name="Montgomery K."/>
        </authorList>
    </citation>
    <scope>NUCLEOTIDE SEQUENCE [LARGE SCALE GENOMIC DNA]</scope>
    <source>
        <strain evidence="5">SC8812_S17_18</strain>
    </source>
</reference>
<dbReference type="RefSeq" id="WP_337310356.1">
    <property type="nucleotide sequence ID" value="NZ_JAEKNS010000061.1"/>
</dbReference>
<comment type="caution">
    <text evidence="5">The sequence shown here is derived from an EMBL/GenBank/DDBJ whole genome shotgun (WGS) entry which is preliminary data.</text>
</comment>
<dbReference type="Pfam" id="PF07729">
    <property type="entry name" value="FCD"/>
    <property type="match status" value="1"/>
</dbReference>
<dbReference type="SMART" id="SM00345">
    <property type="entry name" value="HTH_GNTR"/>
    <property type="match status" value="1"/>
</dbReference>
<sequence length="216" mass="24315">MSAEIAAYLRDLIMAGQLPPGSPLRLADLAGRLSVSTTPIREAILILEKEGFVECERHKAFRVKLITAADIGDLFELHAAIAGILAERATPLLTEIEMERLGEIDRRIQRGVASGDAEEVEEQNFHFHRTINRAPESTTLRRFLRETTRYVPRRYYQQIPGWLNSSAQDHGPILDALNRRDGAEVRRRTEEHIKGAGTLLLEHLRSMGLWNGTGNT</sequence>
<dbReference type="GO" id="GO:0003677">
    <property type="term" value="F:DNA binding"/>
    <property type="evidence" value="ECO:0007669"/>
    <property type="project" value="UniProtKB-KW"/>
</dbReference>
<accession>A0A934N351</accession>
<keyword evidence="1" id="KW-0805">Transcription regulation</keyword>
<dbReference type="InterPro" id="IPR008920">
    <property type="entry name" value="TF_FadR/GntR_C"/>
</dbReference>
<keyword evidence="3" id="KW-0804">Transcription</keyword>
<dbReference type="PANTHER" id="PTHR43537:SF24">
    <property type="entry name" value="GLUCONATE OPERON TRANSCRIPTIONAL REPRESSOR"/>
    <property type="match status" value="1"/>
</dbReference>
<dbReference type="SMART" id="SM00895">
    <property type="entry name" value="FCD"/>
    <property type="match status" value="1"/>
</dbReference>
<dbReference type="Gene3D" id="1.20.120.530">
    <property type="entry name" value="GntR ligand-binding domain-like"/>
    <property type="match status" value="1"/>
</dbReference>
<dbReference type="InterPro" id="IPR036388">
    <property type="entry name" value="WH-like_DNA-bd_sf"/>
</dbReference>
<evidence type="ECO:0000256" key="3">
    <source>
        <dbReference type="ARBA" id="ARBA00023163"/>
    </source>
</evidence>